<feature type="compositionally biased region" description="Basic and acidic residues" evidence="1">
    <location>
        <begin position="202"/>
        <end position="222"/>
    </location>
</feature>
<dbReference type="Pfam" id="PF23155">
    <property type="entry name" value="DUF7053"/>
    <property type="match status" value="1"/>
</dbReference>
<evidence type="ECO:0000313" key="3">
    <source>
        <dbReference type="EMBL" id="TVY65726.1"/>
    </source>
</evidence>
<name>A0A8T9C101_9HELO</name>
<sequence>MSSFLNTTSTVTTTTRLPADITKADVLSVLRDDNTMLKLNPLNKSSTKLPPSSSTAFYKSVPKDLKPASADAIENIPVYCVVEASGPEGEESGNSWRGGWAKRFIPDEITYETSFQAHDYGMFQITHAPMGVQSSTKWIIREAKESDPVVEAVGKTGLVLEQNGEVTSNRMLMGFIKTTLQSSYDQLAKDFIAMVEKEMAKKRGDVETSEAEKAATVDKHTDQAGAGVVG</sequence>
<dbReference type="InterPro" id="IPR055481">
    <property type="entry name" value="DUF7053"/>
</dbReference>
<organism evidence="3 4">
    <name type="scientific">Lachnellula suecica</name>
    <dbReference type="NCBI Taxonomy" id="602035"/>
    <lineage>
        <taxon>Eukaryota</taxon>
        <taxon>Fungi</taxon>
        <taxon>Dikarya</taxon>
        <taxon>Ascomycota</taxon>
        <taxon>Pezizomycotina</taxon>
        <taxon>Leotiomycetes</taxon>
        <taxon>Helotiales</taxon>
        <taxon>Lachnaceae</taxon>
        <taxon>Lachnellula</taxon>
    </lineage>
</organism>
<dbReference type="Proteomes" id="UP000469558">
    <property type="component" value="Unassembled WGS sequence"/>
</dbReference>
<dbReference type="OrthoDB" id="3246050at2759"/>
<evidence type="ECO:0000256" key="1">
    <source>
        <dbReference type="SAM" id="MobiDB-lite"/>
    </source>
</evidence>
<evidence type="ECO:0000259" key="2">
    <source>
        <dbReference type="Pfam" id="PF23155"/>
    </source>
</evidence>
<dbReference type="PANTHER" id="PTHR38117">
    <property type="entry name" value="NACHT AND WD40 DOMAIN PROTEIN"/>
    <property type="match status" value="1"/>
</dbReference>
<proteinExistence type="predicted"/>
<reference evidence="3 4" key="1">
    <citation type="submission" date="2018-05" db="EMBL/GenBank/DDBJ databases">
        <title>Genome sequencing and assembly of the regulated plant pathogen Lachnellula willkommii and related sister species for the development of diagnostic species identification markers.</title>
        <authorList>
            <person name="Giroux E."/>
            <person name="Bilodeau G."/>
        </authorList>
    </citation>
    <scope>NUCLEOTIDE SEQUENCE [LARGE SCALE GENOMIC DNA]</scope>
    <source>
        <strain evidence="3 4">CBS 268.59</strain>
    </source>
</reference>
<dbReference type="PANTHER" id="PTHR38117:SF2">
    <property type="entry name" value="NACHT AND WD40 DOMAIN PROTEIN"/>
    <property type="match status" value="1"/>
</dbReference>
<dbReference type="EMBL" id="QGMK01001624">
    <property type="protein sequence ID" value="TVY65726.1"/>
    <property type="molecule type" value="Genomic_DNA"/>
</dbReference>
<comment type="caution">
    <text evidence="3">The sequence shown here is derived from an EMBL/GenBank/DDBJ whole genome shotgun (WGS) entry which is preliminary data.</text>
</comment>
<accession>A0A8T9C101</accession>
<feature type="domain" description="DUF7053" evidence="2">
    <location>
        <begin position="7"/>
        <end position="196"/>
    </location>
</feature>
<gene>
    <name evidence="3" type="ORF">LSUE1_G007325</name>
</gene>
<dbReference type="AlphaFoldDB" id="A0A8T9C101"/>
<keyword evidence="4" id="KW-1185">Reference proteome</keyword>
<protein>
    <recommendedName>
        <fullName evidence="2">DUF7053 domain-containing protein</fullName>
    </recommendedName>
</protein>
<evidence type="ECO:0000313" key="4">
    <source>
        <dbReference type="Proteomes" id="UP000469558"/>
    </source>
</evidence>
<feature type="region of interest" description="Disordered" evidence="1">
    <location>
        <begin position="202"/>
        <end position="230"/>
    </location>
</feature>